<dbReference type="Pfam" id="PF19305">
    <property type="entry name" value="MmgE_PrpD_C"/>
    <property type="match status" value="1"/>
</dbReference>
<gene>
    <name evidence="2" type="ORF">AVDCRST_MAG82-2439</name>
</gene>
<dbReference type="EMBL" id="CADCVA010000316">
    <property type="protein sequence ID" value="CAA9435568.1"/>
    <property type="molecule type" value="Genomic_DNA"/>
</dbReference>
<dbReference type="SUPFAM" id="SSF103378">
    <property type="entry name" value="2-methylcitrate dehydratase PrpD"/>
    <property type="match status" value="1"/>
</dbReference>
<proteinExistence type="predicted"/>
<dbReference type="AlphaFoldDB" id="A0A6J4Q840"/>
<evidence type="ECO:0000313" key="2">
    <source>
        <dbReference type="EMBL" id="CAA9435568.1"/>
    </source>
</evidence>
<dbReference type="GO" id="GO:0016829">
    <property type="term" value="F:lyase activity"/>
    <property type="evidence" value="ECO:0007669"/>
    <property type="project" value="InterPro"/>
</dbReference>
<organism evidence="2">
    <name type="scientific">uncultured Rubrobacteraceae bacterium</name>
    <dbReference type="NCBI Taxonomy" id="349277"/>
    <lineage>
        <taxon>Bacteria</taxon>
        <taxon>Bacillati</taxon>
        <taxon>Actinomycetota</taxon>
        <taxon>Rubrobacteria</taxon>
        <taxon>Rubrobacterales</taxon>
        <taxon>Rubrobacteraceae</taxon>
        <taxon>environmental samples</taxon>
    </lineage>
</organism>
<name>A0A6J4Q840_9ACTN</name>
<dbReference type="InterPro" id="IPR036148">
    <property type="entry name" value="MmgE/PrpD_sf"/>
</dbReference>
<accession>A0A6J4Q840</accession>
<evidence type="ECO:0000259" key="1">
    <source>
        <dbReference type="Pfam" id="PF19305"/>
    </source>
</evidence>
<dbReference type="Gene3D" id="3.30.1330.120">
    <property type="entry name" value="2-methylcitrate dehydratase PrpD"/>
    <property type="match status" value="1"/>
</dbReference>
<reference evidence="2" key="1">
    <citation type="submission" date="2020-02" db="EMBL/GenBank/DDBJ databases">
        <authorList>
            <person name="Meier V. D."/>
        </authorList>
    </citation>
    <scope>NUCLEOTIDE SEQUENCE</scope>
    <source>
        <strain evidence="2">AVDCRST_MAG82</strain>
    </source>
</reference>
<dbReference type="InterPro" id="IPR042188">
    <property type="entry name" value="MmgE/PrpD_sf_2"/>
</dbReference>
<dbReference type="InterPro" id="IPR045337">
    <property type="entry name" value="MmgE_PrpD_C"/>
</dbReference>
<protein>
    <submittedName>
        <fullName evidence="2">MmgE/PrpD family protein</fullName>
    </submittedName>
</protein>
<feature type="domain" description="MmgE/PrpD C-terminal" evidence="1">
    <location>
        <begin position="9"/>
        <end position="71"/>
    </location>
</feature>
<sequence length="89" mass="9638">MLEASFKYHTACRHTHPAADALLKGVEERGLTADDIAGVRARAAALDVLGSVSDPRTIHRSKFSMGFVLALIGDTDVRRRAVHLSRRGA</sequence>